<keyword evidence="6" id="KW-1185">Reference proteome</keyword>
<dbReference type="EMBL" id="JBHTIM010000001">
    <property type="protein sequence ID" value="MFD0781802.1"/>
    <property type="molecule type" value="Genomic_DNA"/>
</dbReference>
<evidence type="ECO:0000256" key="1">
    <source>
        <dbReference type="ARBA" id="ARBA00005801"/>
    </source>
</evidence>
<evidence type="ECO:0000259" key="4">
    <source>
        <dbReference type="Pfam" id="PF01478"/>
    </source>
</evidence>
<dbReference type="Pfam" id="PF01478">
    <property type="entry name" value="Peptidase_A24"/>
    <property type="match status" value="1"/>
</dbReference>
<evidence type="ECO:0000313" key="6">
    <source>
        <dbReference type="Proteomes" id="UP001597042"/>
    </source>
</evidence>
<sequence>MTAVDLVLSAAFIAFAALSITLAVIDIRTHRLPNAIVLPAYPVTLVVLTVCCLLGEDWGRLARGLIGALALFVFYLALRLMSPRGMGGGDVKLAGLLGLLLAWVGWTALAVGTLAGFVLGGLYGIGLLAARRADRRTAIPFGPWMLAGAWIGIAVAVWSGDPLLSSVR</sequence>
<evidence type="ECO:0000313" key="5">
    <source>
        <dbReference type="EMBL" id="MFD0781802.1"/>
    </source>
</evidence>
<reference evidence="6" key="1">
    <citation type="journal article" date="2019" name="Int. J. Syst. Evol. Microbiol.">
        <title>The Global Catalogue of Microorganisms (GCM) 10K type strain sequencing project: providing services to taxonomists for standard genome sequencing and annotation.</title>
        <authorList>
            <consortium name="The Broad Institute Genomics Platform"/>
            <consortium name="The Broad Institute Genome Sequencing Center for Infectious Disease"/>
            <person name="Wu L."/>
            <person name="Ma J."/>
        </authorList>
    </citation>
    <scope>NUCLEOTIDE SEQUENCE [LARGE SCALE GENOMIC DNA]</scope>
    <source>
        <strain evidence="6">CCUG 50754</strain>
    </source>
</reference>
<protein>
    <submittedName>
        <fullName evidence="5">Prepilin peptidase</fullName>
        <ecNumber evidence="5">3.4.23.43</ecNumber>
    </submittedName>
</protein>
<accession>A0ABW2ZT17</accession>
<keyword evidence="3" id="KW-0472">Membrane</keyword>
<feature type="transmembrane region" description="Helical" evidence="3">
    <location>
        <begin position="100"/>
        <end position="129"/>
    </location>
</feature>
<keyword evidence="3" id="KW-1133">Transmembrane helix</keyword>
<gene>
    <name evidence="5" type="ORF">ACFQZV_10905</name>
</gene>
<dbReference type="PANTHER" id="PTHR30487">
    <property type="entry name" value="TYPE 4 PREPILIN-LIKE PROTEINS LEADER PEPTIDE-PROCESSING ENZYME"/>
    <property type="match status" value="1"/>
</dbReference>
<dbReference type="RefSeq" id="WP_378749448.1">
    <property type="nucleotide sequence ID" value="NZ_JBHSSV010000001.1"/>
</dbReference>
<name>A0ABW2ZT17_9MICO</name>
<comment type="similarity">
    <text evidence="1 2">Belongs to the peptidase A24 family.</text>
</comment>
<dbReference type="InterPro" id="IPR000045">
    <property type="entry name" value="Prepilin_IV_endopep_pep"/>
</dbReference>
<dbReference type="InterPro" id="IPR014032">
    <property type="entry name" value="Peptidase_A24A_bac"/>
</dbReference>
<evidence type="ECO:0000256" key="3">
    <source>
        <dbReference type="SAM" id="Phobius"/>
    </source>
</evidence>
<evidence type="ECO:0000256" key="2">
    <source>
        <dbReference type="RuleBase" id="RU003793"/>
    </source>
</evidence>
<dbReference type="EC" id="3.4.23.43" evidence="5"/>
<organism evidence="5 6">
    <name type="scientific">Microbacterium koreense</name>
    <dbReference type="NCBI Taxonomy" id="323761"/>
    <lineage>
        <taxon>Bacteria</taxon>
        <taxon>Bacillati</taxon>
        <taxon>Actinomycetota</taxon>
        <taxon>Actinomycetes</taxon>
        <taxon>Micrococcales</taxon>
        <taxon>Microbacteriaceae</taxon>
        <taxon>Microbacterium</taxon>
    </lineage>
</organism>
<dbReference type="PANTHER" id="PTHR30487:SF0">
    <property type="entry name" value="PREPILIN LEADER PEPTIDASE_N-METHYLTRANSFERASE-RELATED"/>
    <property type="match status" value="1"/>
</dbReference>
<dbReference type="PRINTS" id="PR00864">
    <property type="entry name" value="PREPILNPTASE"/>
</dbReference>
<feature type="transmembrane region" description="Helical" evidence="3">
    <location>
        <begin position="141"/>
        <end position="160"/>
    </location>
</feature>
<dbReference type="InterPro" id="IPR050882">
    <property type="entry name" value="Prepilin_peptidase/N-MTase"/>
</dbReference>
<comment type="caution">
    <text evidence="5">The sequence shown here is derived from an EMBL/GenBank/DDBJ whole genome shotgun (WGS) entry which is preliminary data.</text>
</comment>
<keyword evidence="5" id="KW-0378">Hydrolase</keyword>
<feature type="transmembrane region" description="Helical" evidence="3">
    <location>
        <begin position="33"/>
        <end position="54"/>
    </location>
</feature>
<dbReference type="GO" id="GO:0004190">
    <property type="term" value="F:aspartic-type endopeptidase activity"/>
    <property type="evidence" value="ECO:0007669"/>
    <property type="project" value="UniProtKB-EC"/>
</dbReference>
<feature type="domain" description="Prepilin type IV endopeptidase peptidase" evidence="4">
    <location>
        <begin position="14"/>
        <end position="125"/>
    </location>
</feature>
<keyword evidence="3" id="KW-0812">Transmembrane</keyword>
<dbReference type="Gene3D" id="1.20.120.1220">
    <property type="match status" value="1"/>
</dbReference>
<dbReference type="Proteomes" id="UP001597042">
    <property type="component" value="Unassembled WGS sequence"/>
</dbReference>
<feature type="transmembrane region" description="Helical" evidence="3">
    <location>
        <begin position="61"/>
        <end position="80"/>
    </location>
</feature>
<proteinExistence type="inferred from homology"/>